<evidence type="ECO:0008006" key="3">
    <source>
        <dbReference type="Google" id="ProtNLM"/>
    </source>
</evidence>
<keyword evidence="2" id="KW-1185">Reference proteome</keyword>
<accession>A0A8G1QX06</accession>
<reference evidence="1 2" key="1">
    <citation type="submission" date="2018-02" db="EMBL/GenBank/DDBJ databases">
        <title>The genomes of Aspergillus section Nigri reveals drivers in fungal speciation.</title>
        <authorList>
            <consortium name="DOE Joint Genome Institute"/>
            <person name="Vesth T.C."/>
            <person name="Nybo J."/>
            <person name="Theobald S."/>
            <person name="Brandl J."/>
            <person name="Frisvad J.C."/>
            <person name="Nielsen K.F."/>
            <person name="Lyhne E.K."/>
            <person name="Kogle M.E."/>
            <person name="Kuo A."/>
            <person name="Riley R."/>
            <person name="Clum A."/>
            <person name="Nolan M."/>
            <person name="Lipzen A."/>
            <person name="Salamov A."/>
            <person name="Henrissat B."/>
            <person name="Wiebenga A."/>
            <person name="De vries R.P."/>
            <person name="Grigoriev I.V."/>
            <person name="Mortensen U.H."/>
            <person name="Andersen M.R."/>
            <person name="Baker S.E."/>
        </authorList>
    </citation>
    <scope>NUCLEOTIDE SEQUENCE [LARGE SCALE GENOMIC DNA]</scope>
    <source>
        <strain evidence="1 2">CBS 112811</strain>
    </source>
</reference>
<evidence type="ECO:0000313" key="1">
    <source>
        <dbReference type="EMBL" id="RAH54417.1"/>
    </source>
</evidence>
<protein>
    <recommendedName>
        <fullName evidence="3">BTB domain-containing protein</fullName>
    </recommendedName>
</protein>
<evidence type="ECO:0000313" key="2">
    <source>
        <dbReference type="Proteomes" id="UP000249526"/>
    </source>
</evidence>
<dbReference type="GeneID" id="37159718"/>
<dbReference type="RefSeq" id="XP_025512339.1">
    <property type="nucleotide sequence ID" value="XM_025656316.1"/>
</dbReference>
<name>A0A8G1QX06_9EURO</name>
<proteinExistence type="predicted"/>
<dbReference type="EMBL" id="KZ825072">
    <property type="protein sequence ID" value="RAH54417.1"/>
    <property type="molecule type" value="Genomic_DNA"/>
</dbReference>
<dbReference type="Proteomes" id="UP000249526">
    <property type="component" value="Unassembled WGS sequence"/>
</dbReference>
<organism evidence="1 2">
    <name type="scientific">Aspergillus piperis CBS 112811</name>
    <dbReference type="NCBI Taxonomy" id="1448313"/>
    <lineage>
        <taxon>Eukaryota</taxon>
        <taxon>Fungi</taxon>
        <taxon>Dikarya</taxon>
        <taxon>Ascomycota</taxon>
        <taxon>Pezizomycotina</taxon>
        <taxon>Eurotiomycetes</taxon>
        <taxon>Eurotiomycetidae</taxon>
        <taxon>Eurotiales</taxon>
        <taxon>Aspergillaceae</taxon>
        <taxon>Aspergillus</taxon>
        <taxon>Aspergillus subgen. Circumdati</taxon>
    </lineage>
</organism>
<dbReference type="AlphaFoldDB" id="A0A8G1QX06"/>
<sequence>MNSDPKIKEITISSNADTEILIKEYTRQWIGDKEITKCVSMKVERNKLLEAQYFRAMFGHARWLESGSQKITLEEDNCTGMEVLLRSLHGTLDDMPLDSVTVAGTWHVIMSCDKYNVDQKSLSSWFKAWWEQESQKRINIDNYIRFSRELMYPCFVFDNAPAFMAVTRKLVYGCVGHITEHNPTDILRMHLPPRIIRESLTTLFLNGPITSLNAARGRLRNILHRELHDQMATILKYGNCVCKELTVFEYLRELARIDVWPLEESMRTDSIKKMLERLRLFDATKMRKLTDPLSGKVRPCSYCNTAWDAIVLRAAKKVAEYFHGLCLDCMDISKDLRSDGDRDQDYWKHNELKKWDTGCRVKHGEPTWYFSFMGRREKRGLIGD</sequence>
<gene>
    <name evidence="1" type="ORF">BO85DRAFT_378884</name>
</gene>